<sequence>MVVVVVVAVVVVVNGSVVNVTRKSTLSFPTIRLGQCHLGEHRDRRLQPLARLHELLGGGEAKGFECIDDRKAATIVYQGFGRTFTLTIVSSTTTTTTTFTTTTTLVTAGGAGFGP</sequence>
<dbReference type="AlphaFoldDB" id="A0A4P2Q5P5"/>
<evidence type="ECO:0000313" key="1">
    <source>
        <dbReference type="EMBL" id="AUX24293.1"/>
    </source>
</evidence>
<reference evidence="1 2" key="1">
    <citation type="submission" date="2015-09" db="EMBL/GenBank/DDBJ databases">
        <title>Sorangium comparison.</title>
        <authorList>
            <person name="Zaburannyi N."/>
            <person name="Bunk B."/>
            <person name="Overmann J."/>
            <person name="Mueller R."/>
        </authorList>
    </citation>
    <scope>NUCLEOTIDE SEQUENCE [LARGE SCALE GENOMIC DNA]</scope>
    <source>
        <strain evidence="1 2">So ceGT47</strain>
    </source>
</reference>
<organism evidence="1 2">
    <name type="scientific">Sorangium cellulosum</name>
    <name type="common">Polyangium cellulosum</name>
    <dbReference type="NCBI Taxonomy" id="56"/>
    <lineage>
        <taxon>Bacteria</taxon>
        <taxon>Pseudomonadati</taxon>
        <taxon>Myxococcota</taxon>
        <taxon>Polyangia</taxon>
        <taxon>Polyangiales</taxon>
        <taxon>Polyangiaceae</taxon>
        <taxon>Sorangium</taxon>
    </lineage>
</organism>
<dbReference type="Proteomes" id="UP000295781">
    <property type="component" value="Chromosome"/>
</dbReference>
<evidence type="ECO:0000313" key="2">
    <source>
        <dbReference type="Proteomes" id="UP000295781"/>
    </source>
</evidence>
<proteinExistence type="predicted"/>
<dbReference type="RefSeq" id="WP_129350134.1">
    <property type="nucleotide sequence ID" value="NZ_CP012670.1"/>
</dbReference>
<gene>
    <name evidence="1" type="ORF">SOCEGT47_048300</name>
</gene>
<protein>
    <submittedName>
        <fullName evidence="1">Uncharacterized protein</fullName>
    </submittedName>
</protein>
<name>A0A4P2Q5P5_SORCE</name>
<dbReference type="EMBL" id="CP012670">
    <property type="protein sequence ID" value="AUX24293.1"/>
    <property type="molecule type" value="Genomic_DNA"/>
</dbReference>
<accession>A0A4P2Q5P5</accession>